<dbReference type="Gene3D" id="3.30.40.10">
    <property type="entry name" value="Zinc/RING finger domain, C3HC4 (zinc finger)"/>
    <property type="match status" value="1"/>
</dbReference>
<evidence type="ECO:0000256" key="3">
    <source>
        <dbReference type="ARBA" id="ARBA00022833"/>
    </source>
</evidence>
<dbReference type="InParanoid" id="A0A1S3EXA4"/>
<organism evidence="9 10">
    <name type="scientific">Dipodomys ordii</name>
    <name type="common">Ord's kangaroo rat</name>
    <dbReference type="NCBI Taxonomy" id="10020"/>
    <lineage>
        <taxon>Eukaryota</taxon>
        <taxon>Metazoa</taxon>
        <taxon>Chordata</taxon>
        <taxon>Craniata</taxon>
        <taxon>Vertebrata</taxon>
        <taxon>Euteleostomi</taxon>
        <taxon>Mammalia</taxon>
        <taxon>Eutheria</taxon>
        <taxon>Euarchontoglires</taxon>
        <taxon>Glires</taxon>
        <taxon>Rodentia</taxon>
        <taxon>Castorimorpha</taxon>
        <taxon>Heteromyidae</taxon>
        <taxon>Dipodomyinae</taxon>
        <taxon>Dipodomys</taxon>
    </lineage>
</organism>
<dbReference type="FunCoup" id="A0A1S3EXA4">
    <property type="interactions" value="3098"/>
</dbReference>
<dbReference type="OrthoDB" id="192247at2759"/>
<feature type="compositionally biased region" description="Low complexity" evidence="6">
    <location>
        <begin position="523"/>
        <end position="533"/>
    </location>
</feature>
<evidence type="ECO:0000313" key="9">
    <source>
        <dbReference type="Proteomes" id="UP000081671"/>
    </source>
</evidence>
<sequence>MDEQSVESIAEVFRCFICMEKLRDARLCPHCSKLCCFSCIRALCSLCLSFSLPVLLNLPYPSCAPLQLRELVNCRWAEEVTQQLDTLQLCSLTKHEENEKDKCENHHEKLSVFCWTCKKCICHQCALWGGMHGGHTFKPLAEIYEQHVTKVNEEVAKLRRRLMELISLVQEVERNVEAVRNAKDERVREIRNAVEMMIARLDTQLKNKLITLMGQKTSLTQETELLESLLQEVEHQLRSCSKSELISKSSEILMMFQQVHRKPMASFVTTPVPPDFTSELVPSYDSATFVLENFSTLRQRADPVYSPPLQVSGLCWRLKVYPYWNLTSGYEYRVEMVHQSCNDPTKNIIREFASDFEVGECWGYNRFFRLDLLANEGYLNRQNDTVILRFQVRSPTFFQKCRDQHWYITQLEAAQASYIQQINNLKERLTIELSRSQKSRDLSPPDNHLSPQNDDTPEIRAKKSGSCSDMLLEDGPTTASVREAKEDEDEEKIQNEDYHHELSDGDLDLDLVGEDEVNHLDGSSSSASSTATSNTEENDIDEETMSGENDVEYSNMELEEGELMEDAAAPEPPGSTHGYVGASSRMSRRAHLCSAATGSLLDIDPLILIHLLDLKDRSSMENLWGLQPRPPASLLQPTATHKKNNSPKPARCSIAGNLSLRRAVDSGENSCSKGDRQTLSEGSTGNSQSGSRHNSPRALTHGIIGDILPKTEDRQCKALDSDAVVVAVFNGLPTVEKRRKMVTLGANTKGGRLEGMQRTDLENNSETGELQPIPEGASAAPEEGISSDSDIECDTENEEQEEHPNMAGFNDPFMAQPPDEDTHSSFPEGEQIDPETLHFSTDENSGR</sequence>
<dbReference type="CDD" id="cd16619">
    <property type="entry name" value="mRING-HC-C4C4_TRIM37_C-VIII"/>
    <property type="match status" value="1"/>
</dbReference>
<gene>
    <name evidence="10" type="primary">Trim37</name>
</gene>
<dbReference type="InterPro" id="IPR037299">
    <property type="entry name" value="TRIM37_MATH"/>
</dbReference>
<feature type="domain" description="B box-type" evidence="7">
    <location>
        <begin position="98"/>
        <end position="140"/>
    </location>
</feature>
<dbReference type="InterPro" id="IPR053003">
    <property type="entry name" value="TRIM_RBCC_E3_ubiq-ligases"/>
</dbReference>
<feature type="region of interest" description="Disordered" evidence="6">
    <location>
        <begin position="750"/>
        <end position="847"/>
    </location>
</feature>
<dbReference type="SUPFAM" id="SSF57845">
    <property type="entry name" value="B-box zinc-binding domain"/>
    <property type="match status" value="1"/>
</dbReference>
<dbReference type="GeneID" id="105983248"/>
<dbReference type="GO" id="GO:0061630">
    <property type="term" value="F:ubiquitin protein ligase activity"/>
    <property type="evidence" value="ECO:0007669"/>
    <property type="project" value="TreeGrafter"/>
</dbReference>
<name>A0A1S3EXA4_DIPOR</name>
<feature type="domain" description="MATH" evidence="8">
    <location>
        <begin position="284"/>
        <end position="392"/>
    </location>
</feature>
<dbReference type="CTD" id="4591"/>
<dbReference type="InterPro" id="IPR000315">
    <property type="entry name" value="Znf_B-box"/>
</dbReference>
<dbReference type="GO" id="GO:0070842">
    <property type="term" value="P:aggresome assembly"/>
    <property type="evidence" value="ECO:0007669"/>
    <property type="project" value="TreeGrafter"/>
</dbReference>
<keyword evidence="3" id="KW-0862">Zinc</keyword>
<protein>
    <submittedName>
        <fullName evidence="10">E3 ubiquitin-protein ligase TRIM37</fullName>
    </submittedName>
</protein>
<dbReference type="GO" id="GO:0051865">
    <property type="term" value="P:protein autoubiquitination"/>
    <property type="evidence" value="ECO:0007669"/>
    <property type="project" value="TreeGrafter"/>
</dbReference>
<dbReference type="KEGG" id="dord:105983248"/>
<feature type="compositionally biased region" description="Acidic residues" evidence="6">
    <location>
        <begin position="536"/>
        <end position="549"/>
    </location>
</feature>
<dbReference type="Pfam" id="PF00643">
    <property type="entry name" value="zf-B_box"/>
    <property type="match status" value="1"/>
</dbReference>
<evidence type="ECO:0000256" key="1">
    <source>
        <dbReference type="ARBA" id="ARBA00022723"/>
    </source>
</evidence>
<evidence type="ECO:0000256" key="2">
    <source>
        <dbReference type="ARBA" id="ARBA00022771"/>
    </source>
</evidence>
<dbReference type="Gene3D" id="3.30.160.60">
    <property type="entry name" value="Classic Zinc Finger"/>
    <property type="match status" value="1"/>
</dbReference>
<feature type="compositionally biased region" description="Basic and acidic residues" evidence="6">
    <location>
        <begin position="751"/>
        <end position="761"/>
    </location>
</feature>
<feature type="compositionally biased region" description="Polar residues" evidence="6">
    <location>
        <begin position="679"/>
        <end position="693"/>
    </location>
</feature>
<reference evidence="10" key="1">
    <citation type="submission" date="2025-08" db="UniProtKB">
        <authorList>
            <consortium name="RefSeq"/>
        </authorList>
    </citation>
    <scope>IDENTIFICATION</scope>
    <source>
        <tissue evidence="10">Kidney</tissue>
    </source>
</reference>
<feature type="compositionally biased region" description="Basic and acidic residues" evidence="6">
    <location>
        <begin position="492"/>
        <end position="503"/>
    </location>
</feature>
<dbReference type="SMART" id="SM00502">
    <property type="entry name" value="BBC"/>
    <property type="match status" value="1"/>
</dbReference>
<dbReference type="Gene3D" id="2.60.210.10">
    <property type="entry name" value="Apoptosis, Tumor Necrosis Factor Receptor Associated Protein 2, Chain A"/>
    <property type="match status" value="1"/>
</dbReference>
<dbReference type="CDD" id="cd19779">
    <property type="entry name" value="Bbox2_TRIM37_C-VIII"/>
    <property type="match status" value="1"/>
</dbReference>
<feature type="region of interest" description="Disordered" evidence="6">
    <location>
        <begin position="628"/>
        <end position="652"/>
    </location>
</feature>
<dbReference type="RefSeq" id="XP_012868545.1">
    <property type="nucleotide sequence ID" value="XM_013013091.1"/>
</dbReference>
<feature type="coiled-coil region" evidence="5">
    <location>
        <begin position="141"/>
        <end position="189"/>
    </location>
</feature>
<keyword evidence="1" id="KW-0479">Metal-binding</keyword>
<dbReference type="Proteomes" id="UP000081671">
    <property type="component" value="Unplaced"/>
</dbReference>
<dbReference type="GO" id="GO:0031625">
    <property type="term" value="F:ubiquitin protein ligase binding"/>
    <property type="evidence" value="ECO:0007669"/>
    <property type="project" value="TreeGrafter"/>
</dbReference>
<proteinExistence type="predicted"/>
<dbReference type="CDD" id="cd03773">
    <property type="entry name" value="MATH_TRIM37"/>
    <property type="match status" value="1"/>
</dbReference>
<dbReference type="AlphaFoldDB" id="A0A1S3EXA4"/>
<dbReference type="GO" id="GO:0035098">
    <property type="term" value="C:ESC/E(Z) complex"/>
    <property type="evidence" value="ECO:0007669"/>
    <property type="project" value="TreeGrafter"/>
</dbReference>
<feature type="region of interest" description="Disordered" evidence="6">
    <location>
        <begin position="665"/>
        <end position="699"/>
    </location>
</feature>
<accession>A0A1S3EXA4</accession>
<keyword evidence="9" id="KW-1185">Reference proteome</keyword>
<evidence type="ECO:0000256" key="4">
    <source>
        <dbReference type="PROSITE-ProRule" id="PRU00024"/>
    </source>
</evidence>
<dbReference type="PROSITE" id="PS50144">
    <property type="entry name" value="MATH"/>
    <property type="match status" value="1"/>
</dbReference>
<dbReference type="GO" id="GO:0016235">
    <property type="term" value="C:aggresome"/>
    <property type="evidence" value="ECO:0007669"/>
    <property type="project" value="TreeGrafter"/>
</dbReference>
<dbReference type="GO" id="GO:0005778">
    <property type="term" value="C:peroxisomal membrane"/>
    <property type="evidence" value="ECO:0007669"/>
    <property type="project" value="TreeGrafter"/>
</dbReference>
<dbReference type="PANTHER" id="PTHR36754">
    <property type="entry name" value="E3 UBIQUITIN-PROTEIN LIGASE TRIM37"/>
    <property type="match status" value="1"/>
</dbReference>
<dbReference type="SMART" id="SM00336">
    <property type="entry name" value="BBOX"/>
    <property type="match status" value="1"/>
</dbReference>
<feature type="region of interest" description="Disordered" evidence="6">
    <location>
        <begin position="517"/>
        <end position="549"/>
    </location>
</feature>
<dbReference type="PROSITE" id="PS50119">
    <property type="entry name" value="ZF_BBOX"/>
    <property type="match status" value="1"/>
</dbReference>
<keyword evidence="5" id="KW-0175">Coiled coil</keyword>
<dbReference type="InterPro" id="IPR002083">
    <property type="entry name" value="MATH/TRAF_dom"/>
</dbReference>
<evidence type="ECO:0000259" key="7">
    <source>
        <dbReference type="PROSITE" id="PS50119"/>
    </source>
</evidence>
<evidence type="ECO:0000256" key="5">
    <source>
        <dbReference type="SAM" id="Coils"/>
    </source>
</evidence>
<evidence type="ECO:0000259" key="8">
    <source>
        <dbReference type="PROSITE" id="PS50144"/>
    </source>
</evidence>
<dbReference type="GO" id="GO:0005164">
    <property type="term" value="F:tumor necrosis factor receptor binding"/>
    <property type="evidence" value="ECO:0007669"/>
    <property type="project" value="TreeGrafter"/>
</dbReference>
<feature type="compositionally biased region" description="Acidic residues" evidence="6">
    <location>
        <begin position="789"/>
        <end position="801"/>
    </location>
</feature>
<evidence type="ECO:0000256" key="6">
    <source>
        <dbReference type="SAM" id="MobiDB-lite"/>
    </source>
</evidence>
<dbReference type="FunFam" id="3.30.160.60:FF:000332">
    <property type="entry name" value="E3 ubiquitin-protein ligase TRIM37 isoform X1"/>
    <property type="match status" value="1"/>
</dbReference>
<dbReference type="STRING" id="10020.ENSDORP00000026792"/>
<dbReference type="PANTHER" id="PTHR36754:SF2">
    <property type="entry name" value="E3 UBIQUITIN-PROTEIN LIGASE TRIM37"/>
    <property type="match status" value="1"/>
</dbReference>
<dbReference type="GO" id="GO:0006513">
    <property type="term" value="P:protein monoubiquitination"/>
    <property type="evidence" value="ECO:0007669"/>
    <property type="project" value="TreeGrafter"/>
</dbReference>
<dbReference type="InterPro" id="IPR013083">
    <property type="entry name" value="Znf_RING/FYVE/PHD"/>
</dbReference>
<feature type="region of interest" description="Disordered" evidence="6">
    <location>
        <begin position="436"/>
        <end position="503"/>
    </location>
</feature>
<evidence type="ECO:0000313" key="10">
    <source>
        <dbReference type="RefSeq" id="XP_012868545.1"/>
    </source>
</evidence>
<dbReference type="InterPro" id="IPR003649">
    <property type="entry name" value="Bbox_C"/>
</dbReference>
<keyword evidence="2 4" id="KW-0863">Zinc-finger</keyword>
<dbReference type="SUPFAM" id="SSF49599">
    <property type="entry name" value="TRAF domain-like"/>
    <property type="match status" value="1"/>
</dbReference>
<dbReference type="InterPro" id="IPR008974">
    <property type="entry name" value="TRAF-like"/>
</dbReference>
<dbReference type="GO" id="GO:0008270">
    <property type="term" value="F:zinc ion binding"/>
    <property type="evidence" value="ECO:0007669"/>
    <property type="project" value="UniProtKB-KW"/>
</dbReference>